<organism evidence="5 6">
    <name type="scientific">Propylenella binzhouense</name>
    <dbReference type="NCBI Taxonomy" id="2555902"/>
    <lineage>
        <taxon>Bacteria</taxon>
        <taxon>Pseudomonadati</taxon>
        <taxon>Pseudomonadota</taxon>
        <taxon>Alphaproteobacteria</taxon>
        <taxon>Hyphomicrobiales</taxon>
        <taxon>Propylenellaceae</taxon>
        <taxon>Propylenella</taxon>
    </lineage>
</organism>
<sequence length="453" mass="48842">PGGAPPRPQAPAADWLGGSPGAQGFFPEIRAPAGPAQPDTPKIPLEVALNAPDAAEFGSANPITAAAAPILILLGRLRLLIIDMQAVPLMHHVAGAIERAERAMLGAGVDAEDVRIAKYVLCATADDIVQNLPGGDRHVWMQYSMLARFFHVRTSGIGFFEELKKVLANPAPHYDLLELMHACLSLGFEGQFRGAAGGDIELQRVRRDVYQTLRHMRSRLDDDISPHWQGMAVAQKDAGTRIPIWAIASGAALLLLAAFFLLRILLSSDGERISDELLALNQGGPISIARAAFAPLKDPVDFNNTTQIQRIRAALSDEIAAGGVDVEAVGEEIVVRVNNLVLFGLGAAEVQPEFEPIAKKIAAALEPEPGPINIIGHTDNVKVRPTGRFKSNYDLSVARAKSVETIFEKNISDPSRLQVAGRGEQEPIATNDTKEGRAQNRRVEIMIPREETL</sequence>
<evidence type="ECO:0000256" key="2">
    <source>
        <dbReference type="SAM" id="MobiDB-lite"/>
    </source>
</evidence>
<dbReference type="Pfam" id="PF09850">
    <property type="entry name" value="DotU"/>
    <property type="match status" value="1"/>
</dbReference>
<accession>A0A964WVX1</accession>
<dbReference type="Gene3D" id="1.25.40.590">
    <property type="entry name" value="Type IV / VI secretion system, DotU"/>
    <property type="match status" value="1"/>
</dbReference>
<keyword evidence="1 3" id="KW-0472">Membrane</keyword>
<dbReference type="InterPro" id="IPR038522">
    <property type="entry name" value="T4/T6SS_DotU_sf"/>
</dbReference>
<dbReference type="Pfam" id="PF00691">
    <property type="entry name" value="OmpA"/>
    <property type="match status" value="1"/>
</dbReference>
<proteinExistence type="predicted"/>
<keyword evidence="3" id="KW-0812">Transmembrane</keyword>
<dbReference type="InterPro" id="IPR017732">
    <property type="entry name" value="T4/T6SS_DotU"/>
</dbReference>
<dbReference type="NCBIfam" id="TIGR03349">
    <property type="entry name" value="IV_VI_DotU"/>
    <property type="match status" value="1"/>
</dbReference>
<dbReference type="InterPro" id="IPR017733">
    <property type="entry name" value="OmpA-like_dom_proteobacteria"/>
</dbReference>
<comment type="caution">
    <text evidence="5">The sequence shown here is derived from an EMBL/GenBank/DDBJ whole genome shotgun (WGS) entry which is preliminary data.</text>
</comment>
<evidence type="ECO:0000313" key="6">
    <source>
        <dbReference type="Proteomes" id="UP000773614"/>
    </source>
</evidence>
<dbReference type="OrthoDB" id="345640at2"/>
<keyword evidence="3" id="KW-1133">Transmembrane helix</keyword>
<feature type="transmembrane region" description="Helical" evidence="3">
    <location>
        <begin position="244"/>
        <end position="266"/>
    </location>
</feature>
<gene>
    <name evidence="5" type="primary">tssL</name>
    <name evidence="5" type="ORF">E4O86_21405</name>
</gene>
<dbReference type="EMBL" id="SPKJ01000143">
    <property type="protein sequence ID" value="MYZ50270.1"/>
    <property type="molecule type" value="Genomic_DNA"/>
</dbReference>
<evidence type="ECO:0000256" key="1">
    <source>
        <dbReference type="PROSITE-ProRule" id="PRU00473"/>
    </source>
</evidence>
<feature type="domain" description="OmpA-like" evidence="4">
    <location>
        <begin position="330"/>
        <end position="451"/>
    </location>
</feature>
<dbReference type="GO" id="GO:0016020">
    <property type="term" value="C:membrane"/>
    <property type="evidence" value="ECO:0007669"/>
    <property type="project" value="UniProtKB-UniRule"/>
</dbReference>
<evidence type="ECO:0000256" key="3">
    <source>
        <dbReference type="SAM" id="Phobius"/>
    </source>
</evidence>
<dbReference type="PANTHER" id="PTHR30329:SF19">
    <property type="entry name" value="OUTER MEMBRANE PROTEIN, OMPA FAMILY"/>
    <property type="match status" value="1"/>
</dbReference>
<name>A0A964WVX1_9HYPH</name>
<feature type="non-terminal residue" evidence="5">
    <location>
        <position position="1"/>
    </location>
</feature>
<dbReference type="RefSeq" id="WP_161142594.1">
    <property type="nucleotide sequence ID" value="NZ_SPKJ01000143.1"/>
</dbReference>
<dbReference type="SUPFAM" id="SSF103088">
    <property type="entry name" value="OmpA-like"/>
    <property type="match status" value="1"/>
</dbReference>
<dbReference type="CDD" id="cd07185">
    <property type="entry name" value="OmpA_C-like"/>
    <property type="match status" value="1"/>
</dbReference>
<dbReference type="Gene3D" id="3.30.1330.60">
    <property type="entry name" value="OmpA-like domain"/>
    <property type="match status" value="1"/>
</dbReference>
<keyword evidence="6" id="KW-1185">Reference proteome</keyword>
<dbReference type="Proteomes" id="UP000773614">
    <property type="component" value="Unassembled WGS sequence"/>
</dbReference>
<protein>
    <submittedName>
        <fullName evidence="5">Type VI secretion system protein TssL</fullName>
    </submittedName>
</protein>
<dbReference type="InterPro" id="IPR036737">
    <property type="entry name" value="OmpA-like_sf"/>
</dbReference>
<dbReference type="PANTHER" id="PTHR30329">
    <property type="entry name" value="STATOR ELEMENT OF FLAGELLAR MOTOR COMPLEX"/>
    <property type="match status" value="1"/>
</dbReference>
<feature type="region of interest" description="Disordered" evidence="2">
    <location>
        <begin position="417"/>
        <end position="437"/>
    </location>
</feature>
<evidence type="ECO:0000313" key="5">
    <source>
        <dbReference type="EMBL" id="MYZ50270.1"/>
    </source>
</evidence>
<evidence type="ECO:0000259" key="4">
    <source>
        <dbReference type="PROSITE" id="PS51123"/>
    </source>
</evidence>
<dbReference type="InterPro" id="IPR006665">
    <property type="entry name" value="OmpA-like"/>
</dbReference>
<reference evidence="5" key="1">
    <citation type="submission" date="2019-03" db="EMBL/GenBank/DDBJ databases">
        <title>Afifella sp. nov., isolated from activated sludge.</title>
        <authorList>
            <person name="Li Q."/>
            <person name="Liu Y."/>
        </authorList>
    </citation>
    <scope>NUCLEOTIDE SEQUENCE</scope>
    <source>
        <strain evidence="5">L72</strain>
    </source>
</reference>
<dbReference type="InterPro" id="IPR050330">
    <property type="entry name" value="Bact_OuterMem_StrucFunc"/>
</dbReference>
<dbReference type="PROSITE" id="PS51123">
    <property type="entry name" value="OMPA_2"/>
    <property type="match status" value="1"/>
</dbReference>
<dbReference type="NCBIfam" id="TIGR03350">
    <property type="entry name" value="type_VI_ompA"/>
    <property type="match status" value="1"/>
</dbReference>
<dbReference type="NCBIfam" id="NF038228">
    <property type="entry name" value="IcmH_DotU_IVB"/>
    <property type="match status" value="1"/>
</dbReference>
<dbReference type="AlphaFoldDB" id="A0A964WVX1"/>
<feature type="region of interest" description="Disordered" evidence="2">
    <location>
        <begin position="1"/>
        <end position="38"/>
    </location>
</feature>